<keyword evidence="6" id="KW-1185">Reference proteome</keyword>
<evidence type="ECO:0000313" key="6">
    <source>
        <dbReference type="Proteomes" id="UP000030671"/>
    </source>
</evidence>
<dbReference type="RefSeq" id="XP_009549641.1">
    <property type="nucleotide sequence ID" value="XM_009551346.1"/>
</dbReference>
<dbReference type="Gene3D" id="3.40.50.80">
    <property type="entry name" value="Nucleotide-binding domain of ferredoxin-NADP reductase (FNR) module"/>
    <property type="match status" value="1"/>
</dbReference>
<dbReference type="GO" id="GO:0006879">
    <property type="term" value="P:intracellular iron ion homeostasis"/>
    <property type="evidence" value="ECO:0007669"/>
    <property type="project" value="TreeGrafter"/>
</dbReference>
<dbReference type="PANTHER" id="PTHR32361:SF9">
    <property type="entry name" value="FERRIC REDUCTASE TRANSMEMBRANE COMPONENT 3-RELATED"/>
    <property type="match status" value="1"/>
</dbReference>
<dbReference type="GO" id="GO:0015677">
    <property type="term" value="P:copper ion import"/>
    <property type="evidence" value="ECO:0007669"/>
    <property type="project" value="TreeGrafter"/>
</dbReference>
<organism evidence="5 6">
    <name type="scientific">Heterobasidion irregulare (strain TC 32-1)</name>
    <dbReference type="NCBI Taxonomy" id="747525"/>
    <lineage>
        <taxon>Eukaryota</taxon>
        <taxon>Fungi</taxon>
        <taxon>Dikarya</taxon>
        <taxon>Basidiomycota</taxon>
        <taxon>Agaricomycotina</taxon>
        <taxon>Agaricomycetes</taxon>
        <taxon>Russulales</taxon>
        <taxon>Bondarzewiaceae</taxon>
        <taxon>Heterobasidion</taxon>
        <taxon>Heterobasidion annosum species complex</taxon>
    </lineage>
</organism>
<dbReference type="InterPro" id="IPR013121">
    <property type="entry name" value="Fe_red_NAD-bd_6"/>
</dbReference>
<dbReference type="SUPFAM" id="SSF52343">
    <property type="entry name" value="Ferredoxin reductase-like, C-terminal NADP-linked domain"/>
    <property type="match status" value="1"/>
</dbReference>
<dbReference type="CDD" id="cd06186">
    <property type="entry name" value="NOX_Duox_like_FAD_NADP"/>
    <property type="match status" value="1"/>
</dbReference>
<feature type="domain" description="Ferric reductase NAD binding" evidence="4">
    <location>
        <begin position="91"/>
        <end position="251"/>
    </location>
</feature>
<dbReference type="EMBL" id="KI925462">
    <property type="protein sequence ID" value="ETW78229.1"/>
    <property type="molecule type" value="Genomic_DNA"/>
</dbReference>
<dbReference type="Pfam" id="PF08030">
    <property type="entry name" value="NAD_binding_6"/>
    <property type="match status" value="1"/>
</dbReference>
<dbReference type="FunCoup" id="W4JXM5">
    <property type="interactions" value="190"/>
</dbReference>
<dbReference type="GeneID" id="20672489"/>
<reference evidence="5 6" key="1">
    <citation type="journal article" date="2012" name="New Phytol.">
        <title>Insight into trade-off between wood decay and parasitism from the genome of a fungal forest pathogen.</title>
        <authorList>
            <person name="Olson A."/>
            <person name="Aerts A."/>
            <person name="Asiegbu F."/>
            <person name="Belbahri L."/>
            <person name="Bouzid O."/>
            <person name="Broberg A."/>
            <person name="Canback B."/>
            <person name="Coutinho P.M."/>
            <person name="Cullen D."/>
            <person name="Dalman K."/>
            <person name="Deflorio G."/>
            <person name="van Diepen L.T."/>
            <person name="Dunand C."/>
            <person name="Duplessis S."/>
            <person name="Durling M."/>
            <person name="Gonthier P."/>
            <person name="Grimwood J."/>
            <person name="Fossdal C.G."/>
            <person name="Hansson D."/>
            <person name="Henrissat B."/>
            <person name="Hietala A."/>
            <person name="Himmelstrand K."/>
            <person name="Hoffmeister D."/>
            <person name="Hogberg N."/>
            <person name="James T.Y."/>
            <person name="Karlsson M."/>
            <person name="Kohler A."/>
            <person name="Kues U."/>
            <person name="Lee Y.H."/>
            <person name="Lin Y.C."/>
            <person name="Lind M."/>
            <person name="Lindquist E."/>
            <person name="Lombard V."/>
            <person name="Lucas S."/>
            <person name="Lunden K."/>
            <person name="Morin E."/>
            <person name="Murat C."/>
            <person name="Park J."/>
            <person name="Raffaello T."/>
            <person name="Rouze P."/>
            <person name="Salamov A."/>
            <person name="Schmutz J."/>
            <person name="Solheim H."/>
            <person name="Stahlberg J."/>
            <person name="Velez H."/>
            <person name="de Vries R.P."/>
            <person name="Wiebenga A."/>
            <person name="Woodward S."/>
            <person name="Yakovlev I."/>
            <person name="Garbelotto M."/>
            <person name="Martin F."/>
            <person name="Grigoriev I.V."/>
            <person name="Stenlid J."/>
        </authorList>
    </citation>
    <scope>NUCLEOTIDE SEQUENCE [LARGE SCALE GENOMIC DNA]</scope>
    <source>
        <strain evidence="5 6">TC 32-1</strain>
    </source>
</reference>
<dbReference type="GO" id="GO:0005886">
    <property type="term" value="C:plasma membrane"/>
    <property type="evidence" value="ECO:0007669"/>
    <property type="project" value="TreeGrafter"/>
</dbReference>
<dbReference type="eggNOG" id="KOG0039">
    <property type="taxonomic scope" value="Eukaryota"/>
</dbReference>
<dbReference type="PANTHER" id="PTHR32361">
    <property type="entry name" value="FERRIC/CUPRIC REDUCTASE TRANSMEMBRANE COMPONENT"/>
    <property type="match status" value="1"/>
</dbReference>
<dbReference type="KEGG" id="hir:HETIRDRAFT_39267"/>
<feature type="compositionally biased region" description="Low complexity" evidence="3">
    <location>
        <begin position="173"/>
        <end position="186"/>
    </location>
</feature>
<dbReference type="AlphaFoldDB" id="W4JXM5"/>
<protein>
    <submittedName>
        <fullName evidence="5">NADPH oxidase</fullName>
    </submittedName>
</protein>
<dbReference type="InterPro" id="IPR039261">
    <property type="entry name" value="FNR_nucleotide-bd"/>
</dbReference>
<dbReference type="GO" id="GO:0006826">
    <property type="term" value="P:iron ion transport"/>
    <property type="evidence" value="ECO:0007669"/>
    <property type="project" value="TreeGrafter"/>
</dbReference>
<evidence type="ECO:0000259" key="4">
    <source>
        <dbReference type="Pfam" id="PF08030"/>
    </source>
</evidence>
<dbReference type="OrthoDB" id="4494341at2759"/>
<evidence type="ECO:0000313" key="5">
    <source>
        <dbReference type="EMBL" id="ETW78229.1"/>
    </source>
</evidence>
<dbReference type="GO" id="GO:0000293">
    <property type="term" value="F:ferric-chelate reductase activity"/>
    <property type="evidence" value="ECO:0007669"/>
    <property type="project" value="TreeGrafter"/>
</dbReference>
<dbReference type="InterPro" id="IPR051410">
    <property type="entry name" value="Ferric/Cupric_Reductase"/>
</dbReference>
<dbReference type="InParanoid" id="W4JXM5"/>
<keyword evidence="1" id="KW-0813">Transport</keyword>
<evidence type="ECO:0000256" key="1">
    <source>
        <dbReference type="ARBA" id="ARBA00022448"/>
    </source>
</evidence>
<name>W4JXM5_HETIT</name>
<dbReference type="HOGENOM" id="CLU_010365_3_0_1"/>
<evidence type="ECO:0000256" key="2">
    <source>
        <dbReference type="ARBA" id="ARBA00023002"/>
    </source>
</evidence>
<accession>W4JXM5</accession>
<proteinExistence type="predicted"/>
<gene>
    <name evidence="5" type="ORF">HETIRDRAFT_39267</name>
</gene>
<feature type="region of interest" description="Disordered" evidence="3">
    <location>
        <begin position="170"/>
        <end position="197"/>
    </location>
</feature>
<evidence type="ECO:0000256" key="3">
    <source>
        <dbReference type="SAM" id="MobiDB-lite"/>
    </source>
</evidence>
<keyword evidence="2" id="KW-0560">Oxidoreductase</keyword>
<sequence>MPGVSLLLFESHPFTIANADVPRMDTAGAVAEGPPEKGSAKSEDARGKELVFVVRARQGLTKRLMDVAQKGGPVKVFVDGPYGVPPSLKGFDTVVFIAGGSGVTFTSPLLLDLVRRARQDPSACRRVIFLWSIRHADHINLAYADLAHALAHAPASLSIDARIHITSPEDGASEASSIASPEAAVAADEENEERGSVEDEKSLAKIARLPRTTVARGRPDVEGAIEEACALARGSVSVNVCGPASLSRRVRGALCAPVKGPVSVLRGGPSVELHVEQFGIA</sequence>
<dbReference type="Proteomes" id="UP000030671">
    <property type="component" value="Unassembled WGS sequence"/>
</dbReference>